<dbReference type="AlphaFoldDB" id="A0A419I2I8"/>
<name>A0A419I2I8_9PSEU</name>
<dbReference type="PANTHER" id="PTHR30290">
    <property type="entry name" value="PERIPLASMIC BINDING COMPONENT OF ABC TRANSPORTER"/>
    <property type="match status" value="1"/>
</dbReference>
<evidence type="ECO:0000256" key="3">
    <source>
        <dbReference type="ARBA" id="ARBA00022448"/>
    </source>
</evidence>
<evidence type="ECO:0000313" key="7">
    <source>
        <dbReference type="Proteomes" id="UP000285112"/>
    </source>
</evidence>
<dbReference type="Pfam" id="PF00496">
    <property type="entry name" value="SBP_bac_5"/>
    <property type="match status" value="1"/>
</dbReference>
<dbReference type="EMBL" id="QZFV01000088">
    <property type="protein sequence ID" value="RJQ84175.1"/>
    <property type="molecule type" value="Genomic_DNA"/>
</dbReference>
<dbReference type="PANTHER" id="PTHR30290:SF10">
    <property type="entry name" value="PERIPLASMIC OLIGOPEPTIDE-BINDING PROTEIN-RELATED"/>
    <property type="match status" value="1"/>
</dbReference>
<keyword evidence="3" id="KW-0813">Transport</keyword>
<sequence>MKLHEELMRRLLPRPKADRRRSRSFALVLAVVSTMVTIAACGTGGAGGGDRETLTIAIGAEALPNPALATTKSAWSAVSYNLVYEPLIRQLPNGSLRPALAAAWEYVDGAVPNTVFQMTLRDGAKFADGSAVTPQAVAKWLQYFVRQTGPLAGVLGANPTFQVVGSNKVQIRMTSPNPSLPVILSDGGGNIGHVVSPAGIDNPDSLATDAHGAGPYVLDSAGSVRGDHYSYKPNPNYFDQNAIKFRKVEVKVIQDASARLAAQQSGQVDVAIGDSSTAEPAQQAGLGVITAPRGVIEIVLDSKNGLAPELADKRVREAINHAIDRKSIAQALLGKAGIPASAFLPTDVTTGMDAFWTYDPAKAKSLLVDAGYPNGFEMKALVQGPYFGPLGEPLMRAVAQNLAAVGIKLNITSYATDPEYAKDVFGKKAPVFTLTGLIADTPTLYNTYMAPKARVNFFGDDEVLTREFDAGARSQDPTAHWTTMWRLFTSQAYVAPVLVNPNFFYVSEHIAGAEATAKRPVALPTEWSRK</sequence>
<dbReference type="SUPFAM" id="SSF53850">
    <property type="entry name" value="Periplasmic binding protein-like II"/>
    <property type="match status" value="1"/>
</dbReference>
<dbReference type="Gene3D" id="3.90.76.10">
    <property type="entry name" value="Dipeptide-binding Protein, Domain 1"/>
    <property type="match status" value="1"/>
</dbReference>
<comment type="subcellular location">
    <subcellularLocation>
        <location evidence="1">Cell envelope</location>
    </subcellularLocation>
</comment>
<dbReference type="InterPro" id="IPR039424">
    <property type="entry name" value="SBP_5"/>
</dbReference>
<gene>
    <name evidence="6" type="ORF">D5S19_17735</name>
</gene>
<dbReference type="GO" id="GO:0030313">
    <property type="term" value="C:cell envelope"/>
    <property type="evidence" value="ECO:0007669"/>
    <property type="project" value="UniProtKB-SubCell"/>
</dbReference>
<dbReference type="GO" id="GO:0015833">
    <property type="term" value="P:peptide transport"/>
    <property type="evidence" value="ECO:0007669"/>
    <property type="project" value="TreeGrafter"/>
</dbReference>
<dbReference type="RefSeq" id="WP_120024460.1">
    <property type="nucleotide sequence ID" value="NZ_QZFV01000088.1"/>
</dbReference>
<keyword evidence="4" id="KW-0732">Signal</keyword>
<dbReference type="Proteomes" id="UP000285112">
    <property type="component" value="Unassembled WGS sequence"/>
</dbReference>
<reference evidence="6 7" key="1">
    <citation type="submission" date="2018-09" db="EMBL/GenBank/DDBJ databases">
        <title>YIM PH 21725 draft genome.</title>
        <authorList>
            <person name="Miao C."/>
        </authorList>
    </citation>
    <scope>NUCLEOTIDE SEQUENCE [LARGE SCALE GENOMIC DNA]</scope>
    <source>
        <strain evidence="7">YIM PH21725</strain>
    </source>
</reference>
<evidence type="ECO:0000256" key="4">
    <source>
        <dbReference type="ARBA" id="ARBA00022729"/>
    </source>
</evidence>
<evidence type="ECO:0000259" key="5">
    <source>
        <dbReference type="Pfam" id="PF00496"/>
    </source>
</evidence>
<dbReference type="Gene3D" id="3.10.105.10">
    <property type="entry name" value="Dipeptide-binding Protein, Domain 3"/>
    <property type="match status" value="1"/>
</dbReference>
<proteinExistence type="inferred from homology"/>
<comment type="similarity">
    <text evidence="2">Belongs to the bacterial solute-binding protein 5 family.</text>
</comment>
<dbReference type="Gene3D" id="3.40.190.10">
    <property type="entry name" value="Periplasmic binding protein-like II"/>
    <property type="match status" value="1"/>
</dbReference>
<protein>
    <recommendedName>
        <fullName evidence="5">Solute-binding protein family 5 domain-containing protein</fullName>
    </recommendedName>
</protein>
<keyword evidence="7" id="KW-1185">Reference proteome</keyword>
<evidence type="ECO:0000256" key="1">
    <source>
        <dbReference type="ARBA" id="ARBA00004196"/>
    </source>
</evidence>
<dbReference type="GO" id="GO:1904680">
    <property type="term" value="F:peptide transmembrane transporter activity"/>
    <property type="evidence" value="ECO:0007669"/>
    <property type="project" value="TreeGrafter"/>
</dbReference>
<organism evidence="6 7">
    <name type="scientific">Amycolatopsis panacis</name>
    <dbReference type="NCBI Taxonomy" id="2340917"/>
    <lineage>
        <taxon>Bacteria</taxon>
        <taxon>Bacillati</taxon>
        <taxon>Actinomycetota</taxon>
        <taxon>Actinomycetes</taxon>
        <taxon>Pseudonocardiales</taxon>
        <taxon>Pseudonocardiaceae</taxon>
        <taxon>Amycolatopsis</taxon>
    </lineage>
</organism>
<evidence type="ECO:0000256" key="2">
    <source>
        <dbReference type="ARBA" id="ARBA00005695"/>
    </source>
</evidence>
<evidence type="ECO:0000313" key="6">
    <source>
        <dbReference type="EMBL" id="RJQ84175.1"/>
    </source>
</evidence>
<dbReference type="OrthoDB" id="9803988at2"/>
<comment type="caution">
    <text evidence="6">The sequence shown here is derived from an EMBL/GenBank/DDBJ whole genome shotgun (WGS) entry which is preliminary data.</text>
</comment>
<feature type="domain" description="Solute-binding protein family 5" evidence="5">
    <location>
        <begin position="96"/>
        <end position="446"/>
    </location>
</feature>
<dbReference type="InterPro" id="IPR000914">
    <property type="entry name" value="SBP_5_dom"/>
</dbReference>
<accession>A0A419I2I8</accession>